<dbReference type="InterPro" id="IPR001296">
    <property type="entry name" value="Glyco_trans_1"/>
</dbReference>
<dbReference type="GO" id="GO:0016757">
    <property type="term" value="F:glycosyltransferase activity"/>
    <property type="evidence" value="ECO:0007669"/>
    <property type="project" value="InterPro"/>
</dbReference>
<sequence>MYDYLFLTHLPSFYKVNLYNELSKEGFKVKALFISDGSVIRQGDFTGALDDVLFDYEILNKESSYERRNKLFSALNLLRAIQRTKARVILVGGWDYVEFWLALLNRKFKNRMVVVESSIYEYDERCTFKNSLKKLFLSLTTGAIVSGLPHKKLIAKLGYQKRVIISGGVGVINKPSTFKDITDAKGSHFKLVYVGRLSEEKNIKFLLKGVGGINDIEIHIVGDGPQRAHLEEISSENVIFHGYLSNERAQGIMASSDVLVLPSLSETWGLVVDESVAIGTPVLVSNKVGCSEDLVRKFEVGEVFCCGDLNDFRSKLDILLLNCSSYKSACERLPYNKLVRQQVESYEKIFD</sequence>
<protein>
    <submittedName>
        <fullName evidence="2">Group 1 glycosyl transferase</fullName>
    </submittedName>
</protein>
<feature type="domain" description="Glycosyl transferase family 1" evidence="1">
    <location>
        <begin position="182"/>
        <end position="323"/>
    </location>
</feature>
<evidence type="ECO:0000259" key="1">
    <source>
        <dbReference type="Pfam" id="PF00534"/>
    </source>
</evidence>
<dbReference type="EMBL" id="MK455083">
    <property type="protein sequence ID" value="QEQ70761.1"/>
    <property type="molecule type" value="Genomic_DNA"/>
</dbReference>
<dbReference type="PANTHER" id="PTHR45947">
    <property type="entry name" value="SULFOQUINOVOSYL TRANSFERASE SQD2"/>
    <property type="match status" value="1"/>
</dbReference>
<dbReference type="PANTHER" id="PTHR45947:SF3">
    <property type="entry name" value="SULFOQUINOVOSYL TRANSFERASE SQD2"/>
    <property type="match status" value="1"/>
</dbReference>
<organism evidence="2">
    <name type="scientific">Vibrio parahaemolyticus</name>
    <dbReference type="NCBI Taxonomy" id="670"/>
    <lineage>
        <taxon>Bacteria</taxon>
        <taxon>Pseudomonadati</taxon>
        <taxon>Pseudomonadota</taxon>
        <taxon>Gammaproteobacteria</taxon>
        <taxon>Vibrionales</taxon>
        <taxon>Vibrionaceae</taxon>
        <taxon>Vibrio</taxon>
    </lineage>
</organism>
<dbReference type="Gene3D" id="3.40.50.2000">
    <property type="entry name" value="Glycogen Phosphorylase B"/>
    <property type="match status" value="2"/>
</dbReference>
<dbReference type="SUPFAM" id="SSF53756">
    <property type="entry name" value="UDP-Glycosyltransferase/glycogen phosphorylase"/>
    <property type="match status" value="1"/>
</dbReference>
<accession>A0A5P1PNF6</accession>
<proteinExistence type="predicted"/>
<gene>
    <name evidence="2" type="primary">whcR</name>
</gene>
<dbReference type="InterPro" id="IPR050194">
    <property type="entry name" value="Glycosyltransferase_grp1"/>
</dbReference>
<name>A0A5P1PNF6_VIBPH</name>
<keyword evidence="2" id="KW-0808">Transferase</keyword>
<dbReference type="RefSeq" id="WP_025634038.1">
    <property type="nucleotide sequence ID" value="NZ_CP127846.1"/>
</dbReference>
<dbReference type="Pfam" id="PF00534">
    <property type="entry name" value="Glycos_transf_1"/>
    <property type="match status" value="1"/>
</dbReference>
<evidence type="ECO:0000313" key="2">
    <source>
        <dbReference type="EMBL" id="QEQ70761.1"/>
    </source>
</evidence>
<reference evidence="2" key="1">
    <citation type="journal article" date="2019" name="Int. J. Food Microbiol.">
        <title>Developing a novel molecular serotyping system based on capsular polysaccharide synthesis gene clusters of Vibrio parahaemolyticus.</title>
        <authorList>
            <person name="Pang Y."/>
            <person name="Guo X."/>
            <person name="Tian X."/>
            <person name="Liu F."/>
            <person name="Wang L."/>
            <person name="Wu J."/>
            <person name="Zhang S."/>
            <person name="Li S."/>
            <person name="Liu B."/>
        </authorList>
    </citation>
    <scope>NUCLEOTIDE SEQUENCE</scope>
    <source>
        <strain evidence="2">G3490</strain>
    </source>
</reference>
<dbReference type="AlphaFoldDB" id="A0A5P1PNF6"/>